<dbReference type="STRING" id="1348612.A0A397IF73"/>
<sequence length="153" mass="17514">MKDALLIDDPNTWRAVKLLRTKFMMNIDFVPVAENQKDLALFLTAEGVLIPGEDSGTFKISSLLVRWMVLQQIIPQVFPSSLKVETLDILEILKQAIRSFDKENIVVPNLISFQITGQWYLIRRTNERNYYKCTDIAIQTSYGCSRAIGNNDT</sequence>
<comment type="caution">
    <text evidence="1">The sequence shown here is derived from an EMBL/GenBank/DDBJ whole genome shotgun (WGS) entry which is preliminary data.</text>
</comment>
<organism evidence="1 2">
    <name type="scientific">Diversispora epigaea</name>
    <dbReference type="NCBI Taxonomy" id="1348612"/>
    <lineage>
        <taxon>Eukaryota</taxon>
        <taxon>Fungi</taxon>
        <taxon>Fungi incertae sedis</taxon>
        <taxon>Mucoromycota</taxon>
        <taxon>Glomeromycotina</taxon>
        <taxon>Glomeromycetes</taxon>
        <taxon>Diversisporales</taxon>
        <taxon>Diversisporaceae</taxon>
        <taxon>Diversispora</taxon>
    </lineage>
</organism>
<accession>A0A397IF73</accession>
<keyword evidence="2" id="KW-1185">Reference proteome</keyword>
<dbReference type="EMBL" id="PQFF01000206">
    <property type="protein sequence ID" value="RHZ74539.1"/>
    <property type="molecule type" value="Genomic_DNA"/>
</dbReference>
<gene>
    <name evidence="1" type="ORF">Glove_221g90</name>
</gene>
<evidence type="ECO:0000313" key="2">
    <source>
        <dbReference type="Proteomes" id="UP000266861"/>
    </source>
</evidence>
<reference evidence="1 2" key="1">
    <citation type="submission" date="2018-08" db="EMBL/GenBank/DDBJ databases">
        <title>Genome and evolution of the arbuscular mycorrhizal fungus Diversispora epigaea (formerly Glomus versiforme) and its bacterial endosymbionts.</title>
        <authorList>
            <person name="Sun X."/>
            <person name="Fei Z."/>
            <person name="Harrison M."/>
        </authorList>
    </citation>
    <scope>NUCLEOTIDE SEQUENCE [LARGE SCALE GENOMIC DNA]</scope>
    <source>
        <strain evidence="1 2">IT104</strain>
    </source>
</reference>
<proteinExistence type="predicted"/>
<evidence type="ECO:0000313" key="1">
    <source>
        <dbReference type="EMBL" id="RHZ74539.1"/>
    </source>
</evidence>
<dbReference type="Proteomes" id="UP000266861">
    <property type="component" value="Unassembled WGS sequence"/>
</dbReference>
<dbReference type="OrthoDB" id="2424658at2759"/>
<protein>
    <submittedName>
        <fullName evidence="1">Uncharacterized protein</fullName>
    </submittedName>
</protein>
<name>A0A397IF73_9GLOM</name>
<dbReference type="AlphaFoldDB" id="A0A397IF73"/>